<dbReference type="Gene3D" id="1.20.1640.10">
    <property type="entry name" value="Multidrug efflux transporter AcrB transmembrane domain"/>
    <property type="match status" value="1"/>
</dbReference>
<comment type="caution">
    <text evidence="11">The sequence shown here is derived from an EMBL/GenBank/DDBJ whole genome shotgun (WGS) entry which is preliminary data.</text>
</comment>
<evidence type="ECO:0000256" key="8">
    <source>
        <dbReference type="ARBA" id="ARBA00023136"/>
    </source>
</evidence>
<dbReference type="GO" id="GO:0043952">
    <property type="term" value="P:protein transport by the Sec complex"/>
    <property type="evidence" value="ECO:0007669"/>
    <property type="project" value="UniProtKB-UniRule"/>
</dbReference>
<keyword evidence="5 9" id="KW-0653">Protein transport</keyword>
<dbReference type="PATRIC" id="fig|1618756.3.peg.319"/>
<keyword evidence="8 9" id="KW-0472">Membrane</keyword>
<organism evidence="11 12">
    <name type="scientific">Candidatus Nomurabacteria bacterium GW2011_GWC2_42_20</name>
    <dbReference type="NCBI Taxonomy" id="1618756"/>
    <lineage>
        <taxon>Bacteria</taxon>
        <taxon>Candidatus Nomuraibacteriota</taxon>
    </lineage>
</organism>
<evidence type="ECO:0000313" key="11">
    <source>
        <dbReference type="EMBL" id="KKS47896.1"/>
    </source>
</evidence>
<keyword evidence="3 9" id="KW-1003">Cell membrane</keyword>
<feature type="transmembrane region" description="Helical" evidence="9">
    <location>
        <begin position="154"/>
        <end position="176"/>
    </location>
</feature>
<dbReference type="AlphaFoldDB" id="A0A0G1BNP4"/>
<reference evidence="11 12" key="1">
    <citation type="journal article" date="2015" name="Nature">
        <title>rRNA introns, odd ribosomes, and small enigmatic genomes across a large radiation of phyla.</title>
        <authorList>
            <person name="Brown C.T."/>
            <person name="Hug L.A."/>
            <person name="Thomas B.C."/>
            <person name="Sharon I."/>
            <person name="Castelle C.J."/>
            <person name="Singh A."/>
            <person name="Wilkins M.J."/>
            <person name="Williams K.H."/>
            <person name="Banfield J.F."/>
        </authorList>
    </citation>
    <scope>NUCLEOTIDE SEQUENCE [LARGE SCALE GENOMIC DNA]</scope>
</reference>
<feature type="domain" description="Protein export membrane protein SecD/SecF C-terminal" evidence="10">
    <location>
        <begin position="101"/>
        <end position="286"/>
    </location>
</feature>
<dbReference type="NCBIfam" id="TIGR00966">
    <property type="entry name" value="transloc_SecF"/>
    <property type="match status" value="1"/>
</dbReference>
<evidence type="ECO:0000256" key="3">
    <source>
        <dbReference type="ARBA" id="ARBA00022475"/>
    </source>
</evidence>
<keyword evidence="7 9" id="KW-0811">Translocation</keyword>
<accession>A0A0G1BNP4</accession>
<dbReference type="Proteomes" id="UP000034704">
    <property type="component" value="Unassembled WGS sequence"/>
</dbReference>
<proteinExistence type="inferred from homology"/>
<comment type="subcellular location">
    <subcellularLocation>
        <location evidence="1 9">Cell membrane</location>
        <topology evidence="1 9">Multi-pass membrane protein</topology>
    </subcellularLocation>
</comment>
<gene>
    <name evidence="9" type="primary">secF</name>
    <name evidence="11" type="ORF">UV12_C0004G0003</name>
</gene>
<dbReference type="PRINTS" id="PR01755">
    <property type="entry name" value="SECFTRNLCASE"/>
</dbReference>
<name>A0A0G1BNP4_9BACT</name>
<evidence type="ECO:0000256" key="2">
    <source>
        <dbReference type="ARBA" id="ARBA00022448"/>
    </source>
</evidence>
<comment type="function">
    <text evidence="9">Part of the Sec protein translocase complex. Interacts with the SecYEG preprotein conducting channel. SecDF uses the proton motive force (PMF) to complete protein translocation after the ATP-dependent function of SecA.</text>
</comment>
<evidence type="ECO:0000256" key="1">
    <source>
        <dbReference type="ARBA" id="ARBA00004651"/>
    </source>
</evidence>
<dbReference type="GO" id="GO:0065002">
    <property type="term" value="P:intracellular protein transmembrane transport"/>
    <property type="evidence" value="ECO:0007669"/>
    <property type="project" value="UniProtKB-UniRule"/>
</dbReference>
<keyword evidence="4 9" id="KW-0812">Transmembrane</keyword>
<feature type="transmembrane region" description="Helical" evidence="9">
    <location>
        <begin position="123"/>
        <end position="142"/>
    </location>
</feature>
<evidence type="ECO:0000256" key="7">
    <source>
        <dbReference type="ARBA" id="ARBA00023010"/>
    </source>
</evidence>
<dbReference type="PANTHER" id="PTHR30081">
    <property type="entry name" value="PROTEIN-EXPORT MEMBRANE PROTEIN SEC"/>
    <property type="match status" value="1"/>
</dbReference>
<evidence type="ECO:0000256" key="9">
    <source>
        <dbReference type="HAMAP-Rule" id="MF_01464"/>
    </source>
</evidence>
<evidence type="ECO:0000259" key="10">
    <source>
        <dbReference type="Pfam" id="PF02355"/>
    </source>
</evidence>
<dbReference type="HAMAP" id="MF_01464_B">
    <property type="entry name" value="SecF_B"/>
    <property type="match status" value="1"/>
</dbReference>
<dbReference type="InterPro" id="IPR048634">
    <property type="entry name" value="SecD_SecF_C"/>
</dbReference>
<protein>
    <recommendedName>
        <fullName evidence="9">Protein-export membrane protein SecF</fullName>
    </recommendedName>
</protein>
<dbReference type="SUPFAM" id="SSF82866">
    <property type="entry name" value="Multidrug efflux transporter AcrB transmembrane domain"/>
    <property type="match status" value="1"/>
</dbReference>
<comment type="similarity">
    <text evidence="9">Belongs to the SecD/SecF family. SecF subfamily.</text>
</comment>
<keyword evidence="2 9" id="KW-0813">Transport</keyword>
<dbReference type="GO" id="GO:0015450">
    <property type="term" value="F:protein-transporting ATPase activity"/>
    <property type="evidence" value="ECO:0007669"/>
    <property type="project" value="InterPro"/>
</dbReference>
<dbReference type="STRING" id="1618756.UV12_C0004G0003"/>
<dbReference type="Pfam" id="PF02355">
    <property type="entry name" value="SecD_SecF_C"/>
    <property type="match status" value="1"/>
</dbReference>
<feature type="transmembrane region" description="Helical" evidence="9">
    <location>
        <begin position="234"/>
        <end position="254"/>
    </location>
</feature>
<keyword evidence="6 9" id="KW-1133">Transmembrane helix</keyword>
<feature type="transmembrane region" description="Helical" evidence="9">
    <location>
        <begin position="260"/>
        <end position="284"/>
    </location>
</feature>
<evidence type="ECO:0000256" key="5">
    <source>
        <dbReference type="ARBA" id="ARBA00022927"/>
    </source>
</evidence>
<feature type="transmembrane region" description="Helical" evidence="9">
    <location>
        <begin position="9"/>
        <end position="26"/>
    </location>
</feature>
<comment type="subunit">
    <text evidence="9">Forms a complex with SecD. Part of the essential Sec protein translocation apparatus which comprises SecA, SecYEG and auxiliary proteins SecDF. Other proteins may also be involved.</text>
</comment>
<dbReference type="EMBL" id="LCDG01000004">
    <property type="protein sequence ID" value="KKS47896.1"/>
    <property type="molecule type" value="Genomic_DNA"/>
</dbReference>
<dbReference type="InterPro" id="IPR022813">
    <property type="entry name" value="SecD/SecF_arch_bac"/>
</dbReference>
<dbReference type="InterPro" id="IPR005665">
    <property type="entry name" value="SecF_bac"/>
</dbReference>
<dbReference type="GO" id="GO:0005886">
    <property type="term" value="C:plasma membrane"/>
    <property type="evidence" value="ECO:0007669"/>
    <property type="project" value="UniProtKB-SubCell"/>
</dbReference>
<dbReference type="InterPro" id="IPR022645">
    <property type="entry name" value="SecD/SecF_bac"/>
</dbReference>
<dbReference type="InterPro" id="IPR022646">
    <property type="entry name" value="SecD/SecF_CS"/>
</dbReference>
<evidence type="ECO:0000256" key="4">
    <source>
        <dbReference type="ARBA" id="ARBA00022692"/>
    </source>
</evidence>
<feature type="transmembrane region" description="Helical" evidence="9">
    <location>
        <begin position="182"/>
        <end position="203"/>
    </location>
</feature>
<sequence length="291" mass="32376">MFIVKYRKIFFIISIITIALSFYAIATKGFNAGIDFKGGSIIEVSYDKRPDIETLTTALNTAGFEGARIQMAGENDVMIKTRALSEVDRQNLTSTLAFKDLKMEEKKFSSIGPTVGAELRVKAWYAIILVILGIVIFIAYAFRHVSEPISSWKYGMITTATLLHDIIVPAGVFVWLGKEVDTLFIVALLSIMGVSVHDTIVVFDRIRENLRLRISSDFATTVGMSLRQTFTRSINTSLTVMLVLATLFFFGPASTKDFSLILWIGIGIGTYSSVFIASPLLVVLEKWQSKR</sequence>
<evidence type="ECO:0000313" key="12">
    <source>
        <dbReference type="Proteomes" id="UP000034704"/>
    </source>
</evidence>
<dbReference type="Pfam" id="PF07549">
    <property type="entry name" value="Sec_GG"/>
    <property type="match status" value="1"/>
</dbReference>
<dbReference type="PANTHER" id="PTHR30081:SF8">
    <property type="entry name" value="PROTEIN TRANSLOCASE SUBUNIT SECF"/>
    <property type="match status" value="1"/>
</dbReference>
<dbReference type="GO" id="GO:0006605">
    <property type="term" value="P:protein targeting"/>
    <property type="evidence" value="ECO:0007669"/>
    <property type="project" value="UniProtKB-UniRule"/>
</dbReference>
<evidence type="ECO:0000256" key="6">
    <source>
        <dbReference type="ARBA" id="ARBA00022989"/>
    </source>
</evidence>